<keyword evidence="19" id="KW-1133">Transmembrane helix</keyword>
<reference evidence="21 23" key="3">
    <citation type="journal article" date="2024" name="Syst. Appl. Microbiol.">
        <title>Helicobacter cappadocius sp. nov., from lizards: The first psychrotrophic Helicobacter species.</title>
        <authorList>
            <person name="Aydin F."/>
            <person name="Tarhane S."/>
            <person name="Karakaya E."/>
            <person name="Abay S."/>
            <person name="Kayman T."/>
            <person name="Guran O."/>
            <person name="Bozkurt E."/>
            <person name="Uzum N."/>
            <person name="Avci A."/>
            <person name="Olgun K."/>
            <person name="Jablonski D."/>
            <person name="Guran C."/>
            <person name="Burcin Saticioglu I."/>
        </authorList>
    </citation>
    <scope>NUCLEOTIDE SEQUENCE [LARGE SCALE GENOMIC DNA]</scope>
    <source>
        <strain evidence="21">Faydin-H75</strain>
        <strain evidence="23">faydin-H76</strain>
    </source>
</reference>
<evidence type="ECO:0000256" key="18">
    <source>
        <dbReference type="RuleBase" id="RU361267"/>
    </source>
</evidence>
<evidence type="ECO:0000256" key="5">
    <source>
        <dbReference type="ARBA" id="ARBA00008655"/>
    </source>
</evidence>
<name>A0AA90PUJ1_9HELI</name>
<dbReference type="InterPro" id="IPR004552">
    <property type="entry name" value="AGP_acyltrans"/>
</dbReference>
<feature type="transmembrane region" description="Helical" evidence="19">
    <location>
        <begin position="9"/>
        <end position="29"/>
    </location>
</feature>
<organism evidence="22 23">
    <name type="scientific">Helicobacter cappadocius</name>
    <dbReference type="NCBI Taxonomy" id="3063998"/>
    <lineage>
        <taxon>Bacteria</taxon>
        <taxon>Pseudomonadati</taxon>
        <taxon>Campylobacterota</taxon>
        <taxon>Epsilonproteobacteria</taxon>
        <taxon>Campylobacterales</taxon>
        <taxon>Helicobacteraceae</taxon>
        <taxon>Helicobacter</taxon>
    </lineage>
</organism>
<sequence>MILNKLKGIYASFVIAIGLGTIIFFIFFWKKKCNARNVRKYCRLFFTFCGIKLEKIGNFDLSAKLIVMNHQSYVDIIVLEGYHPQNICWVAKKELGEIPYYGYALRGPEMILIDREDKKGLVFLLKEAKEKLDQNRPLVIFPEGTRSIGGKKFLPFRSGAKLLAEKFNLKIQPIVLINSRKVYNSSPVESTSNVMRMVILDSFVPEVGSDWYERLESQMQEVYLKHYEELNP</sequence>
<dbReference type="EC" id="2.3.1.51" evidence="6 18"/>
<evidence type="ECO:0000256" key="7">
    <source>
        <dbReference type="ARBA" id="ARBA00016139"/>
    </source>
</evidence>
<dbReference type="AlphaFoldDB" id="A0AA90PUJ1"/>
<dbReference type="Pfam" id="PF01553">
    <property type="entry name" value="Acyltransferase"/>
    <property type="match status" value="1"/>
</dbReference>
<dbReference type="EMBL" id="JAUPEV010000016">
    <property type="protein sequence ID" value="MDO7253850.1"/>
    <property type="molecule type" value="Genomic_DNA"/>
</dbReference>
<evidence type="ECO:0000256" key="6">
    <source>
        <dbReference type="ARBA" id="ARBA00013211"/>
    </source>
</evidence>
<comment type="catalytic activity">
    <reaction evidence="1 18">
        <text>a 1-acyl-sn-glycero-3-phosphate + an acyl-CoA = a 1,2-diacyl-sn-glycero-3-phosphate + CoA</text>
        <dbReference type="Rhea" id="RHEA:19709"/>
        <dbReference type="ChEBI" id="CHEBI:57287"/>
        <dbReference type="ChEBI" id="CHEBI:57970"/>
        <dbReference type="ChEBI" id="CHEBI:58342"/>
        <dbReference type="ChEBI" id="CHEBI:58608"/>
        <dbReference type="EC" id="2.3.1.51"/>
    </reaction>
</comment>
<dbReference type="NCBIfam" id="TIGR00530">
    <property type="entry name" value="AGP_acyltrn"/>
    <property type="match status" value="1"/>
</dbReference>
<evidence type="ECO:0000256" key="16">
    <source>
        <dbReference type="ARBA" id="ARBA00023315"/>
    </source>
</evidence>
<evidence type="ECO:0000256" key="19">
    <source>
        <dbReference type="SAM" id="Phobius"/>
    </source>
</evidence>
<dbReference type="Proteomes" id="UP001240777">
    <property type="component" value="Unassembled WGS sequence"/>
</dbReference>
<evidence type="ECO:0000256" key="13">
    <source>
        <dbReference type="ARBA" id="ARBA00023136"/>
    </source>
</evidence>
<dbReference type="Proteomes" id="UP001177258">
    <property type="component" value="Unassembled WGS sequence"/>
</dbReference>
<evidence type="ECO:0000256" key="15">
    <source>
        <dbReference type="ARBA" id="ARBA00023264"/>
    </source>
</evidence>
<keyword evidence="13 19" id="KW-0472">Membrane</keyword>
<evidence type="ECO:0000256" key="8">
    <source>
        <dbReference type="ARBA" id="ARBA00022475"/>
    </source>
</evidence>
<keyword evidence="9 18" id="KW-0444">Lipid biosynthesis</keyword>
<keyword evidence="16 18" id="KW-0012">Acyltransferase</keyword>
<keyword evidence="19" id="KW-0812">Transmembrane</keyword>
<evidence type="ECO:0000313" key="23">
    <source>
        <dbReference type="Proteomes" id="UP001177258"/>
    </source>
</evidence>
<evidence type="ECO:0000313" key="21">
    <source>
        <dbReference type="EMBL" id="MDO7253850.1"/>
    </source>
</evidence>
<dbReference type="EMBL" id="JAUYZK010000017">
    <property type="protein sequence ID" value="MDP2539804.1"/>
    <property type="molecule type" value="Genomic_DNA"/>
</dbReference>
<evidence type="ECO:0000256" key="11">
    <source>
        <dbReference type="ARBA" id="ARBA00022679"/>
    </source>
</evidence>
<gene>
    <name evidence="21" type="ORF">Q5I04_08030</name>
    <name evidence="22" type="ORF">Q5I06_08460</name>
</gene>
<comment type="pathway">
    <text evidence="4">Lipid metabolism.</text>
</comment>
<comment type="caution">
    <text evidence="22">The sequence shown here is derived from an EMBL/GenBank/DDBJ whole genome shotgun (WGS) entry which is preliminary data.</text>
</comment>
<evidence type="ECO:0000256" key="2">
    <source>
        <dbReference type="ARBA" id="ARBA00004417"/>
    </source>
</evidence>
<comment type="similarity">
    <text evidence="5 18">Belongs to the 1-acyl-sn-glycerol-3-phosphate acyltransferase family.</text>
</comment>
<evidence type="ECO:0000313" key="22">
    <source>
        <dbReference type="EMBL" id="MDP2539804.1"/>
    </source>
</evidence>
<dbReference type="CDD" id="cd07989">
    <property type="entry name" value="LPLAT_AGPAT-like"/>
    <property type="match status" value="1"/>
</dbReference>
<evidence type="ECO:0000256" key="12">
    <source>
        <dbReference type="ARBA" id="ARBA00023098"/>
    </source>
</evidence>
<protein>
    <recommendedName>
        <fullName evidence="7 18">1-acyl-sn-glycerol-3-phosphate acyltransferase</fullName>
        <ecNumber evidence="6 18">2.3.1.51</ecNumber>
    </recommendedName>
</protein>
<keyword evidence="11 18" id="KW-0808">Transferase</keyword>
<keyword evidence="10" id="KW-0997">Cell inner membrane</keyword>
<reference evidence="21" key="2">
    <citation type="submission" date="2023-07" db="EMBL/GenBank/DDBJ databases">
        <authorList>
            <person name="Aydin F."/>
            <person name="Tarhane S."/>
            <person name="Saticioglu I.B."/>
            <person name="Karakaya E."/>
            <person name="Abay S."/>
            <person name="Guran O."/>
            <person name="Bozkurt E."/>
            <person name="Uzum N."/>
            <person name="Olgun K."/>
            <person name="Jablonski D."/>
        </authorList>
    </citation>
    <scope>NUCLEOTIDE SEQUENCE</scope>
    <source>
        <strain evidence="21">Faydin-H75</strain>
    </source>
</reference>
<keyword evidence="15 18" id="KW-1208">Phospholipid metabolism</keyword>
<evidence type="ECO:0000256" key="10">
    <source>
        <dbReference type="ARBA" id="ARBA00022519"/>
    </source>
</evidence>
<feature type="domain" description="Phospholipid/glycerol acyltransferase" evidence="20">
    <location>
        <begin position="64"/>
        <end position="179"/>
    </location>
</feature>
<evidence type="ECO:0000256" key="4">
    <source>
        <dbReference type="ARBA" id="ARBA00005189"/>
    </source>
</evidence>
<dbReference type="GO" id="GO:0003841">
    <property type="term" value="F:1-acylglycerol-3-phosphate O-acyltransferase activity"/>
    <property type="evidence" value="ECO:0007669"/>
    <property type="project" value="UniProtKB-UniRule"/>
</dbReference>
<evidence type="ECO:0000256" key="3">
    <source>
        <dbReference type="ARBA" id="ARBA00004728"/>
    </source>
</evidence>
<evidence type="ECO:0000313" key="24">
    <source>
        <dbReference type="Proteomes" id="UP001240777"/>
    </source>
</evidence>
<dbReference type="PANTHER" id="PTHR10434:SF59">
    <property type="entry name" value="1-ACYL-SN-GLYCEROL-3-PHOSPHATE ACYLTRANSFERASE"/>
    <property type="match status" value="1"/>
</dbReference>
<evidence type="ECO:0000256" key="14">
    <source>
        <dbReference type="ARBA" id="ARBA00023209"/>
    </source>
</evidence>
<dbReference type="GO" id="GO:0005886">
    <property type="term" value="C:plasma membrane"/>
    <property type="evidence" value="ECO:0007669"/>
    <property type="project" value="UniProtKB-SubCell"/>
</dbReference>
<keyword evidence="14 18" id="KW-0594">Phospholipid biosynthesis</keyword>
<dbReference type="InterPro" id="IPR002123">
    <property type="entry name" value="Plipid/glycerol_acylTrfase"/>
</dbReference>
<evidence type="ECO:0000256" key="1">
    <source>
        <dbReference type="ARBA" id="ARBA00001141"/>
    </source>
</evidence>
<keyword evidence="12 18" id="KW-0443">Lipid metabolism</keyword>
<dbReference type="SMART" id="SM00563">
    <property type="entry name" value="PlsC"/>
    <property type="match status" value="1"/>
</dbReference>
<comment type="subcellular location">
    <subcellularLocation>
        <location evidence="2">Cell inner membrane</location>
        <topology evidence="2">Peripheral membrane protein</topology>
    </subcellularLocation>
</comment>
<dbReference type="RefSeq" id="WP_305517688.1">
    <property type="nucleotide sequence ID" value="NZ_JAUPEV010000016.1"/>
</dbReference>
<comment type="function">
    <text evidence="17">Converts lysophosphatidic acid (LPA) into phosphatidic acid by incorporating acyl moiety at the 2 position.</text>
</comment>
<comment type="domain">
    <text evidence="18">The HXXXXD motif is essential for acyltransferase activity and may constitute the binding site for the phosphate moiety of the glycerol-3-phosphate.</text>
</comment>
<proteinExistence type="inferred from homology"/>
<dbReference type="PANTHER" id="PTHR10434">
    <property type="entry name" value="1-ACYL-SN-GLYCEROL-3-PHOSPHATE ACYLTRANSFERASE"/>
    <property type="match status" value="1"/>
</dbReference>
<comment type="pathway">
    <text evidence="3">Phospholipid metabolism; CDP-diacylglycerol biosynthesis; CDP-diacylglycerol from sn-glycerol 3-phosphate: step 2/3.</text>
</comment>
<evidence type="ECO:0000256" key="17">
    <source>
        <dbReference type="ARBA" id="ARBA00037183"/>
    </source>
</evidence>
<reference evidence="22 24" key="1">
    <citation type="submission" date="2023-07" db="EMBL/GenBank/DDBJ databases">
        <title>Unpublished Manusciprt.</title>
        <authorList>
            <person name="Aydin F."/>
            <person name="Tarhane S."/>
            <person name="Saticioglu I.B."/>
            <person name="Karakaya E."/>
            <person name="Abay S."/>
            <person name="Guran O."/>
            <person name="Bozkurt E."/>
            <person name="Uzum N."/>
            <person name="Olgun K."/>
            <person name="Jablonski D."/>
        </authorList>
    </citation>
    <scope>NUCLEOTIDE SEQUENCE</scope>
    <source>
        <strain evidence="24">faydin-H75</strain>
        <strain evidence="22">Faydin-H76</strain>
    </source>
</reference>
<evidence type="ECO:0000259" key="20">
    <source>
        <dbReference type="SMART" id="SM00563"/>
    </source>
</evidence>
<dbReference type="GO" id="GO:0006654">
    <property type="term" value="P:phosphatidic acid biosynthetic process"/>
    <property type="evidence" value="ECO:0007669"/>
    <property type="project" value="TreeGrafter"/>
</dbReference>
<accession>A0AA90PUJ1</accession>
<evidence type="ECO:0000256" key="9">
    <source>
        <dbReference type="ARBA" id="ARBA00022516"/>
    </source>
</evidence>
<dbReference type="SUPFAM" id="SSF69593">
    <property type="entry name" value="Glycerol-3-phosphate (1)-acyltransferase"/>
    <property type="match status" value="1"/>
</dbReference>
<keyword evidence="8" id="KW-1003">Cell membrane</keyword>
<keyword evidence="24" id="KW-1185">Reference proteome</keyword>